<reference evidence="13 14" key="1">
    <citation type="submission" date="2023-06" db="EMBL/GenBank/DDBJ databases">
        <title>Identification and characterization of horizontal gene transfer across gut microbiota members of farm animals based on homology search.</title>
        <authorList>
            <person name="Schwarzerova J."/>
            <person name="Nykrynova M."/>
            <person name="Jureckova K."/>
            <person name="Cejkova D."/>
            <person name="Rychlik I."/>
        </authorList>
    </citation>
    <scope>NUCLEOTIDE SEQUENCE [LARGE SCALE GENOMIC DNA]</scope>
    <source>
        <strain evidence="13 14">105_WCHN</strain>
    </source>
</reference>
<keyword evidence="14" id="KW-1185">Reference proteome</keyword>
<keyword evidence="6 11" id="KW-0521">NADP</keyword>
<evidence type="ECO:0000256" key="7">
    <source>
        <dbReference type="ARBA" id="ARBA00023002"/>
    </source>
</evidence>
<dbReference type="EC" id="3.5.4.26" evidence="11"/>
<evidence type="ECO:0000256" key="6">
    <source>
        <dbReference type="ARBA" id="ARBA00022857"/>
    </source>
</evidence>
<keyword evidence="7 11" id="KW-0560">Oxidoreductase</keyword>
<dbReference type="Pfam" id="PF00383">
    <property type="entry name" value="dCMP_cyt_deam_1"/>
    <property type="match status" value="1"/>
</dbReference>
<keyword evidence="11" id="KW-0862">Zinc</keyword>
<dbReference type="GO" id="GO:0008703">
    <property type="term" value="F:5-amino-6-(5-phosphoribosylamino)uracil reductase activity"/>
    <property type="evidence" value="ECO:0007669"/>
    <property type="project" value="UniProtKB-EC"/>
</dbReference>
<organism evidence="13 14">
    <name type="scientific">Limosilactobacillus panis</name>
    <dbReference type="NCBI Taxonomy" id="47493"/>
    <lineage>
        <taxon>Bacteria</taxon>
        <taxon>Bacillati</taxon>
        <taxon>Bacillota</taxon>
        <taxon>Bacilli</taxon>
        <taxon>Lactobacillales</taxon>
        <taxon>Lactobacillaceae</taxon>
        <taxon>Limosilactobacillus</taxon>
    </lineage>
</organism>
<comment type="pathway">
    <text evidence="2 11">Cofactor biosynthesis; riboflavin biosynthesis; 5-amino-6-(D-ribitylamino)uracil from GTP: step 2/4.</text>
</comment>
<dbReference type="PANTHER" id="PTHR38011:SF7">
    <property type="entry name" value="2,5-DIAMINO-6-RIBOSYLAMINO-4(3H)-PYRIMIDINONE 5'-PHOSPHATE REDUCTASE"/>
    <property type="match status" value="1"/>
</dbReference>
<dbReference type="InterPro" id="IPR002125">
    <property type="entry name" value="CMP_dCMP_dom"/>
</dbReference>
<evidence type="ECO:0000256" key="8">
    <source>
        <dbReference type="ARBA" id="ARBA00023268"/>
    </source>
</evidence>
<dbReference type="CDD" id="cd01284">
    <property type="entry name" value="Riboflavin_deaminase-reductase"/>
    <property type="match status" value="1"/>
</dbReference>
<comment type="similarity">
    <text evidence="3 11">In the N-terminal section; belongs to the cytidine and deoxycytidylate deaminase family.</text>
</comment>
<comment type="similarity">
    <text evidence="4 11">In the C-terminal section; belongs to the HTP reductase family.</text>
</comment>
<dbReference type="InterPro" id="IPR016192">
    <property type="entry name" value="APOBEC/CMP_deaminase_Zn-bd"/>
</dbReference>
<dbReference type="GO" id="GO:0008835">
    <property type="term" value="F:diaminohydroxyphosphoribosylaminopyrimidine deaminase activity"/>
    <property type="evidence" value="ECO:0007669"/>
    <property type="project" value="UniProtKB-EC"/>
</dbReference>
<comment type="caution">
    <text evidence="13">The sequence shown here is derived from an EMBL/GenBank/DDBJ whole genome shotgun (WGS) entry which is preliminary data.</text>
</comment>
<evidence type="ECO:0000256" key="2">
    <source>
        <dbReference type="ARBA" id="ARBA00004882"/>
    </source>
</evidence>
<evidence type="ECO:0000256" key="10">
    <source>
        <dbReference type="ARBA" id="ARBA00049886"/>
    </source>
</evidence>
<dbReference type="Proteomes" id="UP001529423">
    <property type="component" value="Unassembled WGS sequence"/>
</dbReference>
<dbReference type="PROSITE" id="PS00903">
    <property type="entry name" value="CYT_DCMP_DEAMINASES_1"/>
    <property type="match status" value="1"/>
</dbReference>
<keyword evidence="8" id="KW-0511">Multifunctional enzyme</keyword>
<evidence type="ECO:0000256" key="5">
    <source>
        <dbReference type="ARBA" id="ARBA00022619"/>
    </source>
</evidence>
<comment type="catalytic activity">
    <reaction evidence="9 11">
        <text>5-amino-6-(5-phospho-D-ribitylamino)uracil + NADP(+) = 5-amino-6-(5-phospho-D-ribosylamino)uracil + NADPH + H(+)</text>
        <dbReference type="Rhea" id="RHEA:17845"/>
        <dbReference type="ChEBI" id="CHEBI:15378"/>
        <dbReference type="ChEBI" id="CHEBI:57783"/>
        <dbReference type="ChEBI" id="CHEBI:58349"/>
        <dbReference type="ChEBI" id="CHEBI:58421"/>
        <dbReference type="ChEBI" id="CHEBI:58453"/>
        <dbReference type="EC" id="1.1.1.193"/>
    </reaction>
</comment>
<comment type="cofactor">
    <cofactor evidence="11">
        <name>Zn(2+)</name>
        <dbReference type="ChEBI" id="CHEBI:29105"/>
    </cofactor>
    <text evidence="11">Binds 1 zinc ion.</text>
</comment>
<reference evidence="14" key="2">
    <citation type="submission" date="2023-06" db="EMBL/GenBank/DDBJ databases">
        <title>Identification and characterization of horizontal gene transfer across gut microbiota members of farm animals based on homology search.</title>
        <authorList>
            <person name="Zeman M."/>
            <person name="Kubasova T."/>
            <person name="Jahodarova E."/>
            <person name="Nykrynova M."/>
            <person name="Rychlik I."/>
        </authorList>
    </citation>
    <scope>NUCLEOTIDE SEQUENCE [LARGE SCALE GENOMIC DNA]</scope>
    <source>
        <strain evidence="14">105_WCHN</strain>
    </source>
</reference>
<evidence type="ECO:0000256" key="4">
    <source>
        <dbReference type="ARBA" id="ARBA00007417"/>
    </source>
</evidence>
<dbReference type="InterPro" id="IPR050765">
    <property type="entry name" value="Riboflavin_Biosynth_HTPR"/>
</dbReference>
<keyword evidence="11" id="KW-0479">Metal-binding</keyword>
<dbReference type="RefSeq" id="WP_289560216.1">
    <property type="nucleotide sequence ID" value="NZ_JAUDEO010000025.1"/>
</dbReference>
<comment type="pathway">
    <text evidence="11">Cofactor biosynthesis; riboflavin biosynthesis; 5-amino-6-(D-ribitylamino)uracil from GTP: step 3/4.</text>
</comment>
<evidence type="ECO:0000259" key="12">
    <source>
        <dbReference type="PROSITE" id="PS51747"/>
    </source>
</evidence>
<protein>
    <recommendedName>
        <fullName evidence="11">Riboflavin biosynthesis protein RibD</fullName>
    </recommendedName>
    <domain>
        <recommendedName>
            <fullName evidence="11">Diaminohydroxyphosphoribosylaminopyrimidine deaminase</fullName>
            <shortName evidence="11">DRAP deaminase</shortName>
            <ecNumber evidence="11">3.5.4.26</ecNumber>
        </recommendedName>
        <alternativeName>
            <fullName evidence="11">Riboflavin-specific deaminase</fullName>
        </alternativeName>
    </domain>
    <domain>
        <recommendedName>
            <fullName evidence="11">5-amino-6-(5-phosphoribosylamino)uracil reductase</fullName>
            <ecNumber evidence="11">1.1.1.193</ecNumber>
        </recommendedName>
        <alternativeName>
            <fullName evidence="11">HTP reductase</fullName>
        </alternativeName>
    </domain>
</protein>
<proteinExistence type="inferred from homology"/>
<evidence type="ECO:0000256" key="9">
    <source>
        <dbReference type="ARBA" id="ARBA00049861"/>
    </source>
</evidence>
<dbReference type="PIRSF" id="PIRSF006769">
    <property type="entry name" value="RibD"/>
    <property type="match status" value="1"/>
</dbReference>
<comment type="function">
    <text evidence="1 11">Converts 2,5-diamino-6-(ribosylamino)-4(3h)-pyrimidinone 5'-phosphate into 5-amino-6-(ribosylamino)-2,4(1h,3h)-pyrimidinedione 5'-phosphate.</text>
</comment>
<dbReference type="EMBL" id="JAUDEO010000025">
    <property type="protein sequence ID" value="MDM8333997.1"/>
    <property type="molecule type" value="Genomic_DNA"/>
</dbReference>
<accession>A0ABT7VMP2</accession>
<dbReference type="PANTHER" id="PTHR38011">
    <property type="entry name" value="DIHYDROFOLATE REDUCTASE FAMILY PROTEIN (AFU_ORTHOLOGUE AFUA_8G06820)"/>
    <property type="match status" value="1"/>
</dbReference>
<reference evidence="13 14" key="3">
    <citation type="submission" date="2023-06" db="EMBL/GenBank/DDBJ databases">
        <authorList>
            <person name="Zeman M."/>
            <person name="Kubasova T."/>
            <person name="Jahodarova E."/>
            <person name="Nykrynova M."/>
            <person name="Rychlik I."/>
        </authorList>
    </citation>
    <scope>NUCLEOTIDE SEQUENCE [LARGE SCALE GENOMIC DNA]</scope>
    <source>
        <strain evidence="13 14">105_WCHN</strain>
    </source>
</reference>
<evidence type="ECO:0000313" key="14">
    <source>
        <dbReference type="Proteomes" id="UP001529423"/>
    </source>
</evidence>
<dbReference type="PROSITE" id="PS51747">
    <property type="entry name" value="CYT_DCMP_DEAMINASES_2"/>
    <property type="match status" value="1"/>
</dbReference>
<keyword evidence="11 13" id="KW-0378">Hydrolase</keyword>
<sequence>MNDQYFMKIAIEQANQATGTWQNPQVGAVVVKDGEIRATGHTQPFGGPHAERDALTKLTPAQTRGATLYVTLEPCNHYGKQPPCTQLIIDRGIKRVVVAETDPHALVTGKGIARLRQSGIEVVTGVGVRAAARVNPHYNFFFRHGRPWVTLKQAVSLDHRVSAGPGQRTSITNQAVYARVHRERANFQGIVIGSTTAIVDDPTLVPLPHPDFMPARVILDRRGRLADHQQLRLLNDGLAPTWVFTACVTLADQLAGTNVQVVYLADCSVIKVVETLAKQGVQSLYVEGGPTIHAAFAAAGLVEEVISYLSPQMLGTMGVPAFTPPVPWSFADPQVEILGNNVRIAERKRQDV</sequence>
<evidence type="ECO:0000313" key="13">
    <source>
        <dbReference type="EMBL" id="MDM8333997.1"/>
    </source>
</evidence>
<evidence type="ECO:0000256" key="3">
    <source>
        <dbReference type="ARBA" id="ARBA00005259"/>
    </source>
</evidence>
<dbReference type="EC" id="1.1.1.193" evidence="11"/>
<dbReference type="Pfam" id="PF01872">
    <property type="entry name" value="RibD_C"/>
    <property type="match status" value="1"/>
</dbReference>
<dbReference type="NCBIfam" id="TIGR00326">
    <property type="entry name" value="eubact_ribD"/>
    <property type="match status" value="1"/>
</dbReference>
<dbReference type="InterPro" id="IPR004794">
    <property type="entry name" value="Eubact_RibD"/>
</dbReference>
<evidence type="ECO:0000256" key="11">
    <source>
        <dbReference type="PIRNR" id="PIRNR006769"/>
    </source>
</evidence>
<comment type="catalytic activity">
    <reaction evidence="10 11">
        <text>2,5-diamino-6-hydroxy-4-(5-phosphoribosylamino)-pyrimidine + H2O + H(+) = 5-amino-6-(5-phospho-D-ribosylamino)uracil + NH4(+)</text>
        <dbReference type="Rhea" id="RHEA:21868"/>
        <dbReference type="ChEBI" id="CHEBI:15377"/>
        <dbReference type="ChEBI" id="CHEBI:15378"/>
        <dbReference type="ChEBI" id="CHEBI:28938"/>
        <dbReference type="ChEBI" id="CHEBI:58453"/>
        <dbReference type="ChEBI" id="CHEBI:58614"/>
        <dbReference type="EC" id="3.5.4.26"/>
    </reaction>
</comment>
<evidence type="ECO:0000256" key="1">
    <source>
        <dbReference type="ARBA" id="ARBA00002151"/>
    </source>
</evidence>
<keyword evidence="5 11" id="KW-0686">Riboflavin biosynthesis</keyword>
<gene>
    <name evidence="13" type="primary">ribD</name>
    <name evidence="13" type="ORF">QUW46_05365</name>
</gene>
<feature type="domain" description="CMP/dCMP-type deaminase" evidence="12">
    <location>
        <begin position="1"/>
        <end position="123"/>
    </location>
</feature>
<dbReference type="InterPro" id="IPR002734">
    <property type="entry name" value="RibDG_C"/>
</dbReference>
<name>A0ABT7VMP2_9LACO</name>